<keyword evidence="8" id="KW-0597">Phosphoprotein</keyword>
<comment type="function">
    <text evidence="15">ESCRT-III-like protein involved in cytokinesis, nuclear envelope reassembly and endosomal tubulation. Is required for efficient abscission during cytokinesis. Involved in recruiting VPS4A and/or VPS4B to the midbody of dividing cells. During late anaphase, involved in nuclear envelope reassembly and mitotic spindle disassembly together with the ESCRT-III complex: IST1 acts by mediating the recruitment of SPAST to the nuclear membrane, leading to microtubule severing. Recruited to the reforming nuclear envelope (NE) during anaphase by LEMD2. Regulates early endosomal tubulation together with the ESCRT-III complex by mediating the recruitment of SPAST.</text>
</comment>
<comment type="similarity">
    <text evidence="5">Belongs to the IST1 family.</text>
</comment>
<name>A0A8J5N0K9_HOMAM</name>
<dbReference type="AlphaFoldDB" id="A0A8J5N0K9"/>
<keyword evidence="20" id="KW-1185">Reference proteome</keyword>
<dbReference type="Proteomes" id="UP000747542">
    <property type="component" value="Unassembled WGS sequence"/>
</dbReference>
<feature type="region of interest" description="Disordered" evidence="18">
    <location>
        <begin position="222"/>
        <end position="267"/>
    </location>
</feature>
<dbReference type="FunFam" id="1.20.1260.60:FF:000001">
    <property type="entry name" value="IST1 homolog isoform X1"/>
    <property type="match status" value="1"/>
</dbReference>
<proteinExistence type="inferred from homology"/>
<evidence type="ECO:0000256" key="15">
    <source>
        <dbReference type="ARBA" id="ARBA00046124"/>
    </source>
</evidence>
<evidence type="ECO:0000256" key="7">
    <source>
        <dbReference type="ARBA" id="ARBA00022490"/>
    </source>
</evidence>
<evidence type="ECO:0000256" key="8">
    <source>
        <dbReference type="ARBA" id="ARBA00022553"/>
    </source>
</evidence>
<sequence>MFASRPNYNKLKTNLRLVVNRLKLLEKKKTELAQKTRKEIADYLITGKTTRAKIRVEQIIREDYLVEALELTEMYCDLLLSRFGLVQQLRGLDEGLAEAISSLLWVCPRLQTDVPELREIDHHLTLKYGKPFVQACREQQIEKISKRLINKLSIHAPSKVLVEKYLIEIAKTYDVEYQPDPQVMGVSEGRQGHSLFDLGQMDDLGVEGAEGGVTKHTHLQVKLGLPPSTDPSRQPYTPPPGCVPGGGHKGAYNIPPEYSGPDPYADPKLDKMYNDIQHVNGSGQWDVKNNSPPPAYSSHPMLPMTRPNNAPNVPHLLDFNDINNFLPDVTPDPEESEHVGPSCTTAREASELGTHNSPDQKQLPAHGHPISRATSSLAVSQPAPIPPAFAPRADYKLLFKGNLSVDTKIRWLAEVTRTFHLDWDLAEVKMSAVTFRFVYISRRRTDIID</sequence>
<keyword evidence="11" id="KW-0539">Nucleus</keyword>
<reference evidence="19" key="1">
    <citation type="journal article" date="2021" name="Sci. Adv.">
        <title>The American lobster genome reveals insights on longevity, neural, and immune adaptations.</title>
        <authorList>
            <person name="Polinski J.M."/>
            <person name="Zimin A.V."/>
            <person name="Clark K.F."/>
            <person name="Kohn A.B."/>
            <person name="Sadowski N."/>
            <person name="Timp W."/>
            <person name="Ptitsyn A."/>
            <person name="Khanna P."/>
            <person name="Romanova D.Y."/>
            <person name="Williams P."/>
            <person name="Greenwood S.J."/>
            <person name="Moroz L.L."/>
            <person name="Walt D.R."/>
            <person name="Bodnar A.G."/>
        </authorList>
    </citation>
    <scope>NUCLEOTIDE SEQUENCE</scope>
    <source>
        <strain evidence="19">GMGI-L3</strain>
    </source>
</reference>
<evidence type="ECO:0000256" key="5">
    <source>
        <dbReference type="ARBA" id="ARBA00005536"/>
    </source>
</evidence>
<protein>
    <recommendedName>
        <fullName evidence="6">IST1 homolog</fullName>
    </recommendedName>
    <alternativeName>
        <fullName evidence="14">Charged multivesicular body protein 8</fullName>
    </alternativeName>
</protein>
<comment type="subunit">
    <text evidence="16">Interacts with CHMP1A, CHMP1B, VPS4A and VTA1. Interacts with SPAST, STAMBP, and USP8. May interact with VPS37B. May associate with the ESCRT-I complex. Interacts with MITD1, in competition with VSP4. Interacts with SPART (via MIT domain); leading to the recruitment of SPART to midbodies. Interacts with SPAST.</text>
</comment>
<dbReference type="Gene3D" id="1.20.1260.60">
    <property type="entry name" value="Vacuolar protein sorting-associated protein Ist1"/>
    <property type="match status" value="1"/>
</dbReference>
<dbReference type="GO" id="GO:0030496">
    <property type="term" value="C:midbody"/>
    <property type="evidence" value="ECO:0007669"/>
    <property type="project" value="UniProtKB-SubCell"/>
</dbReference>
<dbReference type="InterPro" id="IPR005061">
    <property type="entry name" value="Ist1"/>
</dbReference>
<dbReference type="InterPro" id="IPR042277">
    <property type="entry name" value="IST1-like"/>
</dbReference>
<evidence type="ECO:0000256" key="14">
    <source>
        <dbReference type="ARBA" id="ARBA00032374"/>
    </source>
</evidence>
<keyword evidence="17" id="KW-0175">Coiled coil</keyword>
<evidence type="ECO:0000256" key="1">
    <source>
        <dbReference type="ARBA" id="ARBA00004214"/>
    </source>
</evidence>
<evidence type="ECO:0000256" key="4">
    <source>
        <dbReference type="ARBA" id="ARBA00004541"/>
    </source>
</evidence>
<feature type="non-terminal residue" evidence="19">
    <location>
        <position position="449"/>
    </location>
</feature>
<evidence type="ECO:0000256" key="12">
    <source>
        <dbReference type="ARBA" id="ARBA00023306"/>
    </source>
</evidence>
<evidence type="ECO:0000256" key="16">
    <source>
        <dbReference type="ARBA" id="ARBA00046920"/>
    </source>
</evidence>
<keyword evidence="9" id="KW-0132">Cell division</keyword>
<evidence type="ECO:0000256" key="9">
    <source>
        <dbReference type="ARBA" id="ARBA00022618"/>
    </source>
</evidence>
<feature type="region of interest" description="Disordered" evidence="18">
    <location>
        <begin position="329"/>
        <end position="369"/>
    </location>
</feature>
<evidence type="ECO:0000256" key="18">
    <source>
        <dbReference type="SAM" id="MobiDB-lite"/>
    </source>
</evidence>
<evidence type="ECO:0000256" key="10">
    <source>
        <dbReference type="ARBA" id="ARBA00023212"/>
    </source>
</evidence>
<dbReference type="EMBL" id="JAHLQT010013238">
    <property type="protein sequence ID" value="KAG7170948.1"/>
    <property type="molecule type" value="Genomic_DNA"/>
</dbReference>
<evidence type="ECO:0000256" key="17">
    <source>
        <dbReference type="SAM" id="Coils"/>
    </source>
</evidence>
<feature type="compositionally biased region" description="Polar residues" evidence="18">
    <location>
        <begin position="342"/>
        <end position="360"/>
    </location>
</feature>
<evidence type="ECO:0000313" key="19">
    <source>
        <dbReference type="EMBL" id="KAG7170948.1"/>
    </source>
</evidence>
<dbReference type="Pfam" id="PF03398">
    <property type="entry name" value="Ist1"/>
    <property type="match status" value="1"/>
</dbReference>
<keyword evidence="12" id="KW-0131">Cell cycle</keyword>
<gene>
    <name evidence="19" type="primary">IST1-L1</name>
    <name evidence="19" type="ORF">Hamer_G012521</name>
</gene>
<evidence type="ECO:0000256" key="6">
    <source>
        <dbReference type="ARBA" id="ARBA00014513"/>
    </source>
</evidence>
<dbReference type="GO" id="GO:0051301">
    <property type="term" value="P:cell division"/>
    <property type="evidence" value="ECO:0007669"/>
    <property type="project" value="UniProtKB-KW"/>
</dbReference>
<evidence type="ECO:0000256" key="11">
    <source>
        <dbReference type="ARBA" id="ARBA00023242"/>
    </source>
</evidence>
<keyword evidence="7" id="KW-0963">Cytoplasm</keyword>
<evidence type="ECO:0000313" key="20">
    <source>
        <dbReference type="Proteomes" id="UP000747542"/>
    </source>
</evidence>
<evidence type="ECO:0000256" key="3">
    <source>
        <dbReference type="ARBA" id="ARBA00004300"/>
    </source>
</evidence>
<comment type="subcellular location">
    <subcellularLocation>
        <location evidence="3">Cytoplasm</location>
        <location evidence="3">Cytoskeleton</location>
        <location evidence="3">Microtubule organizing center</location>
        <location evidence="3">Centrosome</location>
    </subcellularLocation>
    <subcellularLocation>
        <location evidence="4">Cytoplasmic vesicle</location>
    </subcellularLocation>
    <subcellularLocation>
        <location evidence="1">Midbody</location>
    </subcellularLocation>
    <subcellularLocation>
        <location evidence="2">Nucleus envelope</location>
    </subcellularLocation>
</comment>
<dbReference type="GO" id="GO:0031410">
    <property type="term" value="C:cytoplasmic vesicle"/>
    <property type="evidence" value="ECO:0007669"/>
    <property type="project" value="UniProtKB-SubCell"/>
</dbReference>
<dbReference type="PANTHER" id="PTHR12161:SF5">
    <property type="entry name" value="IST1 HOMOLOG"/>
    <property type="match status" value="1"/>
</dbReference>
<organism evidence="19 20">
    <name type="scientific">Homarus americanus</name>
    <name type="common">American lobster</name>
    <dbReference type="NCBI Taxonomy" id="6706"/>
    <lineage>
        <taxon>Eukaryota</taxon>
        <taxon>Metazoa</taxon>
        <taxon>Ecdysozoa</taxon>
        <taxon>Arthropoda</taxon>
        <taxon>Crustacea</taxon>
        <taxon>Multicrustacea</taxon>
        <taxon>Malacostraca</taxon>
        <taxon>Eumalacostraca</taxon>
        <taxon>Eucarida</taxon>
        <taxon>Decapoda</taxon>
        <taxon>Pleocyemata</taxon>
        <taxon>Astacidea</taxon>
        <taxon>Nephropoidea</taxon>
        <taxon>Nephropidae</taxon>
        <taxon>Homarus</taxon>
    </lineage>
</organism>
<accession>A0A8J5N0K9</accession>
<feature type="coiled-coil region" evidence="17">
    <location>
        <begin position="8"/>
        <end position="35"/>
    </location>
</feature>
<keyword evidence="13" id="KW-0968">Cytoplasmic vesicle</keyword>
<dbReference type="GO" id="GO:0015031">
    <property type="term" value="P:protein transport"/>
    <property type="evidence" value="ECO:0007669"/>
    <property type="project" value="InterPro"/>
</dbReference>
<dbReference type="PANTHER" id="PTHR12161">
    <property type="entry name" value="IST1 FAMILY MEMBER"/>
    <property type="match status" value="1"/>
</dbReference>
<dbReference type="GO" id="GO:0005635">
    <property type="term" value="C:nuclear envelope"/>
    <property type="evidence" value="ECO:0007669"/>
    <property type="project" value="UniProtKB-SubCell"/>
</dbReference>
<dbReference type="GO" id="GO:0005813">
    <property type="term" value="C:centrosome"/>
    <property type="evidence" value="ECO:0007669"/>
    <property type="project" value="UniProtKB-SubCell"/>
</dbReference>
<keyword evidence="10" id="KW-0206">Cytoskeleton</keyword>
<evidence type="ECO:0000256" key="13">
    <source>
        <dbReference type="ARBA" id="ARBA00023329"/>
    </source>
</evidence>
<evidence type="ECO:0000256" key="2">
    <source>
        <dbReference type="ARBA" id="ARBA00004259"/>
    </source>
</evidence>
<comment type="caution">
    <text evidence="19">The sequence shown here is derived from an EMBL/GenBank/DDBJ whole genome shotgun (WGS) entry which is preliminary data.</text>
</comment>